<dbReference type="RefSeq" id="WP_108737016.1">
    <property type="nucleotide sequence ID" value="NZ_CP020919.1"/>
</dbReference>
<evidence type="ECO:0000256" key="1">
    <source>
        <dbReference type="SAM" id="MobiDB-lite"/>
    </source>
</evidence>
<sequence length="90" mass="10699">MKKSKIVELDNEQIEKVIKIALEEKKPFELLKKEYGINEKEVSDLMQKKLSPDNYTLWKKKNAPKKPKPLSRDNFDDDLDGKYYIKNKLD</sequence>
<evidence type="ECO:0008006" key="4">
    <source>
        <dbReference type="Google" id="ProtNLM"/>
    </source>
</evidence>
<dbReference type="InterPro" id="IPR019882">
    <property type="entry name" value="CHP03643"/>
</dbReference>
<reference evidence="2 3" key="1">
    <citation type="submission" date="2017-04" db="EMBL/GenBank/DDBJ databases">
        <title>Complete genome sequence of Flavobacterium kingsejong AJ004.</title>
        <authorList>
            <person name="Lee P.C."/>
        </authorList>
    </citation>
    <scope>NUCLEOTIDE SEQUENCE [LARGE SCALE GENOMIC DNA]</scope>
    <source>
        <strain evidence="2 3">AJ004</strain>
    </source>
</reference>
<feature type="compositionally biased region" description="Basic residues" evidence="1">
    <location>
        <begin position="58"/>
        <end position="69"/>
    </location>
</feature>
<dbReference type="AlphaFoldDB" id="A0A2S1LP34"/>
<feature type="region of interest" description="Disordered" evidence="1">
    <location>
        <begin position="58"/>
        <end position="80"/>
    </location>
</feature>
<accession>A0A2S1LP34</accession>
<proteinExistence type="predicted"/>
<dbReference type="KEGG" id="fki:FK004_09335"/>
<dbReference type="Pfam" id="PF10985">
    <property type="entry name" value="DUF2805"/>
    <property type="match status" value="1"/>
</dbReference>
<feature type="compositionally biased region" description="Basic and acidic residues" evidence="1">
    <location>
        <begin position="70"/>
        <end position="80"/>
    </location>
</feature>
<dbReference type="EMBL" id="CP020919">
    <property type="protein sequence ID" value="AWG25422.1"/>
    <property type="molecule type" value="Genomic_DNA"/>
</dbReference>
<keyword evidence="3" id="KW-1185">Reference proteome</keyword>
<protein>
    <recommendedName>
        <fullName evidence="4">DUF2805 domain-containing protein</fullName>
    </recommendedName>
</protein>
<organism evidence="2 3">
    <name type="scientific">Flavobacterium kingsejongi</name>
    <dbReference type="NCBI Taxonomy" id="1678728"/>
    <lineage>
        <taxon>Bacteria</taxon>
        <taxon>Pseudomonadati</taxon>
        <taxon>Bacteroidota</taxon>
        <taxon>Flavobacteriia</taxon>
        <taxon>Flavobacteriales</taxon>
        <taxon>Flavobacteriaceae</taxon>
        <taxon>Flavobacterium</taxon>
    </lineage>
</organism>
<name>A0A2S1LP34_9FLAO</name>
<dbReference type="Proteomes" id="UP000244677">
    <property type="component" value="Chromosome"/>
</dbReference>
<gene>
    <name evidence="2" type="ORF">FK004_09335</name>
</gene>
<evidence type="ECO:0000313" key="3">
    <source>
        <dbReference type="Proteomes" id="UP000244677"/>
    </source>
</evidence>
<evidence type="ECO:0000313" key="2">
    <source>
        <dbReference type="EMBL" id="AWG25422.1"/>
    </source>
</evidence>